<gene>
    <name evidence="1" type="ORF">C1H46_001647</name>
</gene>
<evidence type="ECO:0000313" key="2">
    <source>
        <dbReference type="Proteomes" id="UP000315295"/>
    </source>
</evidence>
<organism evidence="1 2">
    <name type="scientific">Malus baccata</name>
    <name type="common">Siberian crab apple</name>
    <name type="synonym">Pyrus baccata</name>
    <dbReference type="NCBI Taxonomy" id="106549"/>
    <lineage>
        <taxon>Eukaryota</taxon>
        <taxon>Viridiplantae</taxon>
        <taxon>Streptophyta</taxon>
        <taxon>Embryophyta</taxon>
        <taxon>Tracheophyta</taxon>
        <taxon>Spermatophyta</taxon>
        <taxon>Magnoliopsida</taxon>
        <taxon>eudicotyledons</taxon>
        <taxon>Gunneridae</taxon>
        <taxon>Pentapetalae</taxon>
        <taxon>rosids</taxon>
        <taxon>fabids</taxon>
        <taxon>Rosales</taxon>
        <taxon>Rosaceae</taxon>
        <taxon>Amygdaloideae</taxon>
        <taxon>Maleae</taxon>
        <taxon>Malus</taxon>
    </lineage>
</organism>
<proteinExistence type="predicted"/>
<evidence type="ECO:0000313" key="1">
    <source>
        <dbReference type="EMBL" id="TQE12774.1"/>
    </source>
</evidence>
<dbReference type="Proteomes" id="UP000315295">
    <property type="component" value="Unassembled WGS sequence"/>
</dbReference>
<dbReference type="EMBL" id="VIEB01000016">
    <property type="protein sequence ID" value="TQE12774.1"/>
    <property type="molecule type" value="Genomic_DNA"/>
</dbReference>
<accession>A0A540NNZ7</accession>
<keyword evidence="2" id="KW-1185">Reference proteome</keyword>
<comment type="caution">
    <text evidence="1">The sequence shown here is derived from an EMBL/GenBank/DDBJ whole genome shotgun (WGS) entry which is preliminary data.</text>
</comment>
<name>A0A540NNZ7_MALBA</name>
<protein>
    <submittedName>
        <fullName evidence="1">Uncharacterized protein</fullName>
    </submittedName>
</protein>
<dbReference type="AlphaFoldDB" id="A0A540NNZ7"/>
<sequence>MARGVQACGVRLDVSDLNLKDIDDQSKAFHDRLLPYYYYDQASSRGLDGNIKQTTVD</sequence>
<reference evidence="1 2" key="1">
    <citation type="journal article" date="2019" name="G3 (Bethesda)">
        <title>Sequencing of a Wild Apple (Malus baccata) Genome Unravels the Differences Between Cultivated and Wild Apple Species Regarding Disease Resistance and Cold Tolerance.</title>
        <authorList>
            <person name="Chen X."/>
        </authorList>
    </citation>
    <scope>NUCLEOTIDE SEQUENCE [LARGE SCALE GENOMIC DNA]</scope>
    <source>
        <strain evidence="2">cv. Shandingzi</strain>
        <tissue evidence="1">Leaves</tissue>
    </source>
</reference>